<gene>
    <name evidence="1" type="ORF">BN971_02177</name>
</gene>
<evidence type="ECO:0000313" key="1">
    <source>
        <dbReference type="EMBL" id="CPR10903.1"/>
    </source>
</evidence>
<dbReference type="PANTHER" id="PTHR45588">
    <property type="entry name" value="TPR DOMAIN-CONTAINING PROTEIN"/>
    <property type="match status" value="1"/>
</dbReference>
<dbReference type="Proteomes" id="UP000198875">
    <property type="component" value="Unassembled WGS sequence"/>
</dbReference>
<organism evidence="1 2">
    <name type="scientific">Mycobacterium bohemicum DSM 44277</name>
    <dbReference type="NCBI Taxonomy" id="1236609"/>
    <lineage>
        <taxon>Bacteria</taxon>
        <taxon>Bacillati</taxon>
        <taxon>Actinomycetota</taxon>
        <taxon>Actinomycetes</taxon>
        <taxon>Mycobacteriales</taxon>
        <taxon>Mycobacteriaceae</taxon>
        <taxon>Mycobacterium</taxon>
    </lineage>
</organism>
<sequence length="587" mass="66013">MDAMAMSTEACPLVKLTKNDPDPPLYPYIGSAHWHVPWAQDYFDQGLRFYFAFNNRESYRAFRKAAHEAEDNRIPCSACYWAQALVLGVDLNMPKELEPDREAANDALRHASKENPSPEDWEIIQALFERYQDCNKSDSARRCQNIRNLAYYDGMTRVLKEFGSDDPNLITLFADSAMNITPWAYWKDGNPVDGRIVETQNYLKKALSIVQYPRNEGPIHWYIHLMEQSRTPDAAKEYADLLAPLAPNAGHLVHMPSHIYYRMGDMQNAIRANKEATEADERYFATEPDLYRPDGDRYRYGYYLHNINFVLAAAALSGDKDQDIDRYSEKLLRSLPDKANGFRADVYRSAYYLAKINFSSTSGIRKFPPPNPIAQQPLANIAYDFAQLMADIWDGNNSKPAIDKLDADVAKYRRYASDQGKQNASCDIGLNPPKPELCLAAILSNLGHARVEASRANWEAAVADADRAVKVQDALPYDEPPLWPYPARQTQASILIRKAIAEGPTTPPGAKDLGTAKDLLLKSLNAGRGDDPGQIPTGTYPGNGWAYYGLLEIATRDGSPENVVNNARADLVNHWFGAAEFQQLDRL</sequence>
<proteinExistence type="predicted"/>
<dbReference type="AlphaFoldDB" id="A0A0U0W7L2"/>
<reference evidence="1 2" key="1">
    <citation type="submission" date="2015-03" db="EMBL/GenBank/DDBJ databases">
        <authorList>
            <person name="Murphy D."/>
        </authorList>
    </citation>
    <scope>NUCLEOTIDE SEQUENCE [LARGE SCALE GENOMIC DNA]</scope>
    <source>
        <strain evidence="1 2">DSM 44277</strain>
    </source>
</reference>
<protein>
    <submittedName>
        <fullName evidence="1">Tetratricopeptide repeat protein</fullName>
    </submittedName>
</protein>
<name>A0A0U0W7L2_MYCBE</name>
<accession>A0A0U0W7L2</accession>
<dbReference type="EMBL" id="CSTD01000002">
    <property type="protein sequence ID" value="CPR10903.1"/>
    <property type="molecule type" value="Genomic_DNA"/>
</dbReference>
<evidence type="ECO:0000313" key="2">
    <source>
        <dbReference type="Proteomes" id="UP000198875"/>
    </source>
</evidence>
<dbReference type="PANTHER" id="PTHR45588:SF1">
    <property type="entry name" value="WW DOMAIN-CONTAINING PROTEIN"/>
    <property type="match status" value="1"/>
</dbReference>